<dbReference type="GO" id="GO:0005737">
    <property type="term" value="C:cytoplasm"/>
    <property type="evidence" value="ECO:0007669"/>
    <property type="project" value="TreeGrafter"/>
</dbReference>
<dbReference type="PROSITE" id="PS50975">
    <property type="entry name" value="ATP_GRASP"/>
    <property type="match status" value="1"/>
</dbReference>
<keyword evidence="1" id="KW-0067">ATP-binding</keyword>
<dbReference type="GO" id="GO:0046872">
    <property type="term" value="F:metal ion binding"/>
    <property type="evidence" value="ECO:0007669"/>
    <property type="project" value="InterPro"/>
</dbReference>
<dbReference type="GO" id="GO:0009432">
    <property type="term" value="P:SOS response"/>
    <property type="evidence" value="ECO:0007669"/>
    <property type="project" value="TreeGrafter"/>
</dbReference>
<evidence type="ECO:0000313" key="3">
    <source>
        <dbReference type="EMBL" id="KKT46483.1"/>
    </source>
</evidence>
<gene>
    <name evidence="3" type="ORF">UW35_C0013G0003</name>
</gene>
<sequence length="310" mass="35390">MFESFQNNMKKILILTRFRGEYEPTRLKKEAIGLDCEADTVNYEHVRLGVDESGKPEIDLGTGRSLVEYDLVIPRAASARGKASLTGVKTVMLEYLEKSGKNTGVINGKSFKLYPLMGKLEQGVLLSQAGLPAIPFQSFNGKKGWKSYLDSDPILPVMVKMRFGSHGKGVRLAETMEKLVKLSEKYNEGTVLIQPVLKVRRWYRVIVLNGEVLGMMAHRQKGKFQTEEIRTEVESIRPEFTDEQFGELKQICVRACKIFECDYAGLDVAWEEDQKRWIIFEVNRTAQFKWFEKAHRDINVAKSIIETGLR</sequence>
<dbReference type="EMBL" id="LCHZ01000013">
    <property type="protein sequence ID" value="KKT46483.1"/>
    <property type="molecule type" value="Genomic_DNA"/>
</dbReference>
<dbReference type="Pfam" id="PF08443">
    <property type="entry name" value="RimK"/>
    <property type="match status" value="1"/>
</dbReference>
<dbReference type="InterPro" id="IPR013651">
    <property type="entry name" value="ATP-grasp_RimK-type"/>
</dbReference>
<evidence type="ECO:0000313" key="4">
    <source>
        <dbReference type="Proteomes" id="UP000033861"/>
    </source>
</evidence>
<dbReference type="Gene3D" id="3.30.470.20">
    <property type="entry name" value="ATP-grasp fold, B domain"/>
    <property type="match status" value="1"/>
</dbReference>
<dbReference type="InterPro" id="IPR011761">
    <property type="entry name" value="ATP-grasp"/>
</dbReference>
<feature type="domain" description="ATP-grasp" evidence="2">
    <location>
        <begin position="123"/>
        <end position="309"/>
    </location>
</feature>
<dbReference type="AlphaFoldDB" id="A0A0G1HIQ4"/>
<accession>A0A0G1HIQ4</accession>
<reference evidence="3 4" key="1">
    <citation type="journal article" date="2015" name="Nature">
        <title>rRNA introns, odd ribosomes, and small enigmatic genomes across a large radiation of phyla.</title>
        <authorList>
            <person name="Brown C.T."/>
            <person name="Hug L.A."/>
            <person name="Thomas B.C."/>
            <person name="Sharon I."/>
            <person name="Castelle C.J."/>
            <person name="Singh A."/>
            <person name="Wilkins M.J."/>
            <person name="Williams K.H."/>
            <person name="Banfield J.F."/>
        </authorList>
    </citation>
    <scope>NUCLEOTIDE SEQUENCE [LARGE SCALE GENOMIC DNA]</scope>
</reference>
<dbReference type="PANTHER" id="PTHR21621">
    <property type="entry name" value="RIBOSOMAL PROTEIN S6 MODIFICATION PROTEIN"/>
    <property type="match status" value="1"/>
</dbReference>
<protein>
    <recommendedName>
        <fullName evidence="2">ATP-grasp domain-containing protein</fullName>
    </recommendedName>
</protein>
<dbReference type="Gene3D" id="3.40.50.20">
    <property type="match status" value="1"/>
</dbReference>
<proteinExistence type="predicted"/>
<dbReference type="Proteomes" id="UP000033861">
    <property type="component" value="Unassembled WGS sequence"/>
</dbReference>
<organism evidence="3 4">
    <name type="scientific">Candidatus Collierbacteria bacterium GW2011_GWF2_44_15</name>
    <dbReference type="NCBI Taxonomy" id="1618404"/>
    <lineage>
        <taxon>Bacteria</taxon>
        <taxon>Candidatus Collieribacteriota</taxon>
    </lineage>
</organism>
<name>A0A0G1HIQ4_9BACT</name>
<evidence type="ECO:0000259" key="2">
    <source>
        <dbReference type="PROSITE" id="PS50975"/>
    </source>
</evidence>
<dbReference type="GO" id="GO:0005524">
    <property type="term" value="F:ATP binding"/>
    <property type="evidence" value="ECO:0007669"/>
    <property type="project" value="UniProtKB-UniRule"/>
</dbReference>
<comment type="caution">
    <text evidence="3">The sequence shown here is derived from an EMBL/GenBank/DDBJ whole genome shotgun (WGS) entry which is preliminary data.</text>
</comment>
<evidence type="ECO:0000256" key="1">
    <source>
        <dbReference type="PROSITE-ProRule" id="PRU00409"/>
    </source>
</evidence>
<dbReference type="PANTHER" id="PTHR21621:SF0">
    <property type="entry name" value="BETA-CITRYLGLUTAMATE SYNTHASE B-RELATED"/>
    <property type="match status" value="1"/>
</dbReference>
<keyword evidence="1" id="KW-0547">Nucleotide-binding</keyword>
<dbReference type="SUPFAM" id="SSF56059">
    <property type="entry name" value="Glutathione synthetase ATP-binding domain-like"/>
    <property type="match status" value="1"/>
</dbReference>
<dbReference type="GO" id="GO:0018169">
    <property type="term" value="F:ribosomal S6-glutamic acid ligase activity"/>
    <property type="evidence" value="ECO:0007669"/>
    <property type="project" value="TreeGrafter"/>
</dbReference>
<dbReference type="STRING" id="1618404.UW35_C0013G0003"/>